<dbReference type="Gene3D" id="3.40.50.300">
    <property type="entry name" value="P-loop containing nucleotide triphosphate hydrolases"/>
    <property type="match status" value="2"/>
</dbReference>
<dbReference type="PROSITE" id="PS51195">
    <property type="entry name" value="Q_MOTIF"/>
    <property type="match status" value="1"/>
</dbReference>
<evidence type="ECO:0000313" key="15">
    <source>
        <dbReference type="EMBL" id="NMH65676.1"/>
    </source>
</evidence>
<dbReference type="GO" id="GO:0009266">
    <property type="term" value="P:response to temperature stimulus"/>
    <property type="evidence" value="ECO:0007669"/>
    <property type="project" value="UniProtKB-ARBA"/>
</dbReference>
<keyword evidence="6 11" id="KW-0067">ATP-binding</keyword>
<keyword evidence="5 11" id="KW-0347">Helicase</keyword>
<dbReference type="SMART" id="SM00490">
    <property type="entry name" value="HELICc"/>
    <property type="match status" value="1"/>
</dbReference>
<dbReference type="InterPro" id="IPR044742">
    <property type="entry name" value="DEAD/DEAH_RhlB"/>
</dbReference>
<keyword evidence="4 11" id="KW-0378">Hydrolase</keyword>
<protein>
    <recommendedName>
        <fullName evidence="9">DEAD-box ATP-dependent RNA helicase RhpA</fullName>
        <ecNumber evidence="1">3.6.4.13</ecNumber>
    </recommendedName>
</protein>
<dbReference type="InterPro" id="IPR000629">
    <property type="entry name" value="RNA-helicase_DEAD-box_CS"/>
</dbReference>
<dbReference type="GO" id="GO:0042255">
    <property type="term" value="P:ribosome assembly"/>
    <property type="evidence" value="ECO:0007669"/>
    <property type="project" value="UniProtKB-ARBA"/>
</dbReference>
<feature type="short sequence motif" description="Q motif" evidence="10">
    <location>
        <begin position="1"/>
        <end position="29"/>
    </location>
</feature>
<feature type="domain" description="Helicase ATP-binding" evidence="12">
    <location>
        <begin position="32"/>
        <end position="207"/>
    </location>
</feature>
<dbReference type="EMBL" id="JAAXYH010000007">
    <property type="protein sequence ID" value="NMH65676.1"/>
    <property type="molecule type" value="Genomic_DNA"/>
</dbReference>
<dbReference type="Pfam" id="PF00271">
    <property type="entry name" value="Helicase_C"/>
    <property type="match status" value="1"/>
</dbReference>
<name>A0A972JN05_9GAMM</name>
<dbReference type="PROSITE" id="PS51192">
    <property type="entry name" value="HELICASE_ATP_BIND_1"/>
    <property type="match status" value="1"/>
</dbReference>
<comment type="catalytic activity">
    <reaction evidence="8">
        <text>ATP + H2O = ADP + phosphate + H(+)</text>
        <dbReference type="Rhea" id="RHEA:13065"/>
        <dbReference type="ChEBI" id="CHEBI:15377"/>
        <dbReference type="ChEBI" id="CHEBI:15378"/>
        <dbReference type="ChEBI" id="CHEBI:30616"/>
        <dbReference type="ChEBI" id="CHEBI:43474"/>
        <dbReference type="ChEBI" id="CHEBI:456216"/>
        <dbReference type="EC" id="3.6.4.13"/>
    </reaction>
</comment>
<evidence type="ECO:0000256" key="8">
    <source>
        <dbReference type="ARBA" id="ARBA00047984"/>
    </source>
</evidence>
<dbReference type="InterPro" id="IPR050079">
    <property type="entry name" value="DEAD_box_RNA_helicase"/>
</dbReference>
<comment type="caution">
    <text evidence="15">The sequence shown here is derived from an EMBL/GenBank/DDBJ whole genome shotgun (WGS) entry which is preliminary data.</text>
</comment>
<evidence type="ECO:0000259" key="14">
    <source>
        <dbReference type="PROSITE" id="PS51195"/>
    </source>
</evidence>
<dbReference type="CDD" id="cd00268">
    <property type="entry name" value="DEADc"/>
    <property type="match status" value="1"/>
</dbReference>
<dbReference type="InterPro" id="IPR014001">
    <property type="entry name" value="Helicase_ATP-bd"/>
</dbReference>
<dbReference type="SMART" id="SM00487">
    <property type="entry name" value="DEXDc"/>
    <property type="match status" value="1"/>
</dbReference>
<dbReference type="FunFam" id="3.40.50.300:FF:000108">
    <property type="entry name" value="ATP-dependent RNA helicase RhlE"/>
    <property type="match status" value="1"/>
</dbReference>
<evidence type="ECO:0000256" key="11">
    <source>
        <dbReference type="RuleBase" id="RU000492"/>
    </source>
</evidence>
<dbReference type="GO" id="GO:0016787">
    <property type="term" value="F:hydrolase activity"/>
    <property type="evidence" value="ECO:0007669"/>
    <property type="project" value="UniProtKB-KW"/>
</dbReference>
<organism evidence="15 16">
    <name type="scientific">Shewanella salipaludis</name>
    <dbReference type="NCBI Taxonomy" id="2723052"/>
    <lineage>
        <taxon>Bacteria</taxon>
        <taxon>Pseudomonadati</taxon>
        <taxon>Pseudomonadota</taxon>
        <taxon>Gammaproteobacteria</taxon>
        <taxon>Alteromonadales</taxon>
        <taxon>Shewanellaceae</taxon>
        <taxon>Shewanella</taxon>
    </lineage>
</organism>
<dbReference type="InterPro" id="IPR001650">
    <property type="entry name" value="Helicase_C-like"/>
</dbReference>
<dbReference type="Proteomes" id="UP000737113">
    <property type="component" value="Unassembled WGS sequence"/>
</dbReference>
<feature type="domain" description="DEAD-box RNA helicase Q" evidence="14">
    <location>
        <begin position="1"/>
        <end position="29"/>
    </location>
</feature>
<evidence type="ECO:0000256" key="7">
    <source>
        <dbReference type="ARBA" id="ARBA00038437"/>
    </source>
</evidence>
<dbReference type="AlphaFoldDB" id="A0A972JN05"/>
<dbReference type="InterPro" id="IPR014014">
    <property type="entry name" value="RNA_helicase_DEAD_Q_motif"/>
</dbReference>
<dbReference type="PROSITE" id="PS51194">
    <property type="entry name" value="HELICASE_CTER"/>
    <property type="match status" value="1"/>
</dbReference>
<evidence type="ECO:0000256" key="2">
    <source>
        <dbReference type="ARBA" id="ARBA00022490"/>
    </source>
</evidence>
<evidence type="ECO:0000256" key="1">
    <source>
        <dbReference type="ARBA" id="ARBA00012552"/>
    </source>
</evidence>
<dbReference type="GO" id="GO:0003676">
    <property type="term" value="F:nucleic acid binding"/>
    <property type="evidence" value="ECO:0007669"/>
    <property type="project" value="InterPro"/>
</dbReference>
<evidence type="ECO:0000256" key="3">
    <source>
        <dbReference type="ARBA" id="ARBA00022741"/>
    </source>
</evidence>
<dbReference type="PROSITE" id="PS00039">
    <property type="entry name" value="DEAD_ATP_HELICASE"/>
    <property type="match status" value="1"/>
</dbReference>
<dbReference type="EC" id="3.6.4.13" evidence="1"/>
<dbReference type="InterPro" id="IPR027417">
    <property type="entry name" value="P-loop_NTPase"/>
</dbReference>
<proteinExistence type="inferred from homology"/>
<dbReference type="Pfam" id="PF00270">
    <property type="entry name" value="DEAD"/>
    <property type="match status" value="1"/>
</dbReference>
<dbReference type="PANTHER" id="PTHR47959:SF13">
    <property type="entry name" value="ATP-DEPENDENT RNA HELICASE RHLE"/>
    <property type="match status" value="1"/>
</dbReference>
<evidence type="ECO:0000259" key="13">
    <source>
        <dbReference type="PROSITE" id="PS51194"/>
    </source>
</evidence>
<evidence type="ECO:0000259" key="12">
    <source>
        <dbReference type="PROSITE" id="PS51192"/>
    </source>
</evidence>
<evidence type="ECO:0000256" key="5">
    <source>
        <dbReference type="ARBA" id="ARBA00022806"/>
    </source>
</evidence>
<evidence type="ECO:0000256" key="9">
    <source>
        <dbReference type="ARBA" id="ARBA00074363"/>
    </source>
</evidence>
<dbReference type="CDD" id="cd18787">
    <property type="entry name" value="SF2_C_DEAD"/>
    <property type="match status" value="1"/>
</dbReference>
<keyword evidence="2" id="KW-0963">Cytoplasm</keyword>
<dbReference type="PANTHER" id="PTHR47959">
    <property type="entry name" value="ATP-DEPENDENT RNA HELICASE RHLE-RELATED"/>
    <property type="match status" value="1"/>
</dbReference>
<sequence length="432" mass="48014">MRFESFSFSPEILRAISDCGYQDMTPIQQQAIPAIRRGQDVLASAQTGTGKTAAFALPILQKMVENPREVQNSNARALILTPTRELASQVADNISAYSQYLDFSVLTIYGGVKLDTQAQKLKRGADVIVATPGRLLEHLTACNLSLSSVDFLVLDEADRMLDMGFSADIQKILQAVNKNRQNLLFSATFSSSVKQLANEMLVKPKVISVDKQNTAAATVSQVVYPVEQRRKRELLSELIGTKNWRQVLVFTATRDAADELVKELNLDGIPSAVVHGEKAQGSRRRALREFVEGKMRVLVATEVAARGLDIQGLEYVVNYDLPFLAEDYVHRIGRTGRAGKTGVAISFVSREEERTLADIEKLIGQKIRRVTVPGYEVGNRDLLLKQLQKRRSFAKKQERGDNAGAQVIAEKNMQGRRVKLGKTTQTRLKKIK</sequence>
<gene>
    <name evidence="15" type="ORF">HC757_10915</name>
</gene>
<dbReference type="GO" id="GO:0003724">
    <property type="term" value="F:RNA helicase activity"/>
    <property type="evidence" value="ECO:0007669"/>
    <property type="project" value="UniProtKB-EC"/>
</dbReference>
<reference evidence="15" key="1">
    <citation type="submission" date="2020-04" db="EMBL/GenBank/DDBJ databases">
        <title>Description of Shewanella salipaludis sp. nov., isolated from a salt marsh.</title>
        <authorList>
            <person name="Park S."/>
            <person name="Yoon J.-H."/>
        </authorList>
    </citation>
    <scope>NUCLEOTIDE SEQUENCE</scope>
    <source>
        <strain evidence="15">SHSM-M6</strain>
    </source>
</reference>
<feature type="domain" description="Helicase C-terminal" evidence="13">
    <location>
        <begin position="218"/>
        <end position="383"/>
    </location>
</feature>
<comment type="similarity">
    <text evidence="7 11">Belongs to the DEAD box helicase family.</text>
</comment>
<keyword evidence="16" id="KW-1185">Reference proteome</keyword>
<dbReference type="GO" id="GO:0005829">
    <property type="term" value="C:cytosol"/>
    <property type="evidence" value="ECO:0007669"/>
    <property type="project" value="TreeGrafter"/>
</dbReference>
<dbReference type="RefSeq" id="WP_169564409.1">
    <property type="nucleotide sequence ID" value="NZ_JAAXYH010000007.1"/>
</dbReference>
<dbReference type="SUPFAM" id="SSF52540">
    <property type="entry name" value="P-loop containing nucleoside triphosphate hydrolases"/>
    <property type="match status" value="2"/>
</dbReference>
<accession>A0A972JN05</accession>
<evidence type="ECO:0000256" key="4">
    <source>
        <dbReference type="ARBA" id="ARBA00022801"/>
    </source>
</evidence>
<evidence type="ECO:0000256" key="6">
    <source>
        <dbReference type="ARBA" id="ARBA00022840"/>
    </source>
</evidence>
<keyword evidence="3 11" id="KW-0547">Nucleotide-binding</keyword>
<dbReference type="GO" id="GO:0005524">
    <property type="term" value="F:ATP binding"/>
    <property type="evidence" value="ECO:0007669"/>
    <property type="project" value="UniProtKB-KW"/>
</dbReference>
<evidence type="ECO:0000313" key="16">
    <source>
        <dbReference type="Proteomes" id="UP000737113"/>
    </source>
</evidence>
<dbReference type="InterPro" id="IPR011545">
    <property type="entry name" value="DEAD/DEAH_box_helicase_dom"/>
</dbReference>
<evidence type="ECO:0000256" key="10">
    <source>
        <dbReference type="PROSITE-ProRule" id="PRU00552"/>
    </source>
</evidence>